<dbReference type="RefSeq" id="WP_133620581.1">
    <property type="nucleotide sequence ID" value="NZ_SNZE01000014.1"/>
</dbReference>
<dbReference type="GO" id="GO:0004814">
    <property type="term" value="F:arginine-tRNA ligase activity"/>
    <property type="evidence" value="ECO:0007669"/>
    <property type="project" value="UniProtKB-UniRule"/>
</dbReference>
<dbReference type="PROSITE" id="PS00178">
    <property type="entry name" value="AA_TRNA_LIGASE_I"/>
    <property type="match status" value="1"/>
</dbReference>
<dbReference type="HAMAP" id="MF_00123">
    <property type="entry name" value="Arg_tRNA_synth"/>
    <property type="match status" value="1"/>
</dbReference>
<dbReference type="Gene3D" id="3.30.1360.70">
    <property type="entry name" value="Arginyl tRNA synthetase N-terminal domain"/>
    <property type="match status" value="1"/>
</dbReference>
<keyword evidence="16" id="KW-1185">Reference proteome</keyword>
<reference evidence="15 16" key="1">
    <citation type="submission" date="2019-03" db="EMBL/GenBank/DDBJ databases">
        <title>Genomic Encyclopedia of Type Strains, Phase IV (KMG-IV): sequencing the most valuable type-strain genomes for metagenomic binning, comparative biology and taxonomic classification.</title>
        <authorList>
            <person name="Goeker M."/>
        </authorList>
    </citation>
    <scope>NUCLEOTIDE SEQUENCE [LARGE SCALE GENOMIC DNA]</scope>
    <source>
        <strain evidence="15 16">DSM 102852</strain>
    </source>
</reference>
<keyword evidence="4 11" id="KW-0963">Cytoplasm</keyword>
<evidence type="ECO:0000259" key="14">
    <source>
        <dbReference type="SMART" id="SM01016"/>
    </source>
</evidence>
<dbReference type="GO" id="GO:0005524">
    <property type="term" value="F:ATP binding"/>
    <property type="evidence" value="ECO:0007669"/>
    <property type="project" value="UniProtKB-UniRule"/>
</dbReference>
<comment type="catalytic activity">
    <reaction evidence="10 11">
        <text>tRNA(Arg) + L-arginine + ATP = L-arginyl-tRNA(Arg) + AMP + diphosphate</text>
        <dbReference type="Rhea" id="RHEA:20301"/>
        <dbReference type="Rhea" id="RHEA-COMP:9658"/>
        <dbReference type="Rhea" id="RHEA-COMP:9673"/>
        <dbReference type="ChEBI" id="CHEBI:30616"/>
        <dbReference type="ChEBI" id="CHEBI:32682"/>
        <dbReference type="ChEBI" id="CHEBI:33019"/>
        <dbReference type="ChEBI" id="CHEBI:78442"/>
        <dbReference type="ChEBI" id="CHEBI:78513"/>
        <dbReference type="ChEBI" id="CHEBI:456215"/>
        <dbReference type="EC" id="6.1.1.19"/>
    </reaction>
</comment>
<dbReference type="InterPro" id="IPR008909">
    <property type="entry name" value="DALR_anticod-bd"/>
</dbReference>
<keyword evidence="5 11" id="KW-0436">Ligase</keyword>
<evidence type="ECO:0000313" key="16">
    <source>
        <dbReference type="Proteomes" id="UP000294480"/>
    </source>
</evidence>
<evidence type="ECO:0000256" key="5">
    <source>
        <dbReference type="ARBA" id="ARBA00022598"/>
    </source>
</evidence>
<dbReference type="EMBL" id="SNZE01000014">
    <property type="protein sequence ID" value="TDR30994.1"/>
    <property type="molecule type" value="Genomic_DNA"/>
</dbReference>
<evidence type="ECO:0000256" key="4">
    <source>
        <dbReference type="ARBA" id="ARBA00022490"/>
    </source>
</evidence>
<comment type="subcellular location">
    <subcellularLocation>
        <location evidence="1 11">Cytoplasm</location>
    </subcellularLocation>
</comment>
<dbReference type="FunFam" id="3.40.50.620:FF:000062">
    <property type="entry name" value="Arginine--tRNA ligase"/>
    <property type="match status" value="1"/>
</dbReference>
<dbReference type="AlphaFoldDB" id="A0A4R6Y621"/>
<dbReference type="CDD" id="cd00671">
    <property type="entry name" value="ArgRS_core"/>
    <property type="match status" value="1"/>
</dbReference>
<keyword evidence="7 11" id="KW-0067">ATP-binding</keyword>
<dbReference type="SMART" id="SM00836">
    <property type="entry name" value="DALR_1"/>
    <property type="match status" value="1"/>
</dbReference>
<dbReference type="InterPro" id="IPR001278">
    <property type="entry name" value="Arg-tRNA-ligase"/>
</dbReference>
<evidence type="ECO:0000256" key="6">
    <source>
        <dbReference type="ARBA" id="ARBA00022741"/>
    </source>
</evidence>
<evidence type="ECO:0000256" key="2">
    <source>
        <dbReference type="ARBA" id="ARBA00005594"/>
    </source>
</evidence>
<evidence type="ECO:0000256" key="11">
    <source>
        <dbReference type="HAMAP-Rule" id="MF_00123"/>
    </source>
</evidence>
<comment type="subunit">
    <text evidence="3 11">Monomer.</text>
</comment>
<dbReference type="InterPro" id="IPR009080">
    <property type="entry name" value="tRNAsynth_Ia_anticodon-bd"/>
</dbReference>
<dbReference type="InterPro" id="IPR036695">
    <property type="entry name" value="Arg-tRNA-synth_N_sf"/>
</dbReference>
<dbReference type="Gene3D" id="3.40.50.620">
    <property type="entry name" value="HUPs"/>
    <property type="match status" value="1"/>
</dbReference>
<gene>
    <name evidence="11" type="primary">argS</name>
    <name evidence="15" type="ORF">DFR44_11431</name>
</gene>
<keyword evidence="6 11" id="KW-0547">Nucleotide-binding</keyword>
<evidence type="ECO:0000313" key="15">
    <source>
        <dbReference type="EMBL" id="TDR30994.1"/>
    </source>
</evidence>
<evidence type="ECO:0000256" key="7">
    <source>
        <dbReference type="ARBA" id="ARBA00022840"/>
    </source>
</evidence>
<evidence type="ECO:0000256" key="1">
    <source>
        <dbReference type="ARBA" id="ARBA00004496"/>
    </source>
</evidence>
<dbReference type="InterPro" id="IPR014729">
    <property type="entry name" value="Rossmann-like_a/b/a_fold"/>
</dbReference>
<dbReference type="OrthoDB" id="9803211at2"/>
<dbReference type="PANTHER" id="PTHR11956:SF5">
    <property type="entry name" value="ARGININE--TRNA LIGASE, CYTOPLASMIC"/>
    <property type="match status" value="1"/>
</dbReference>
<dbReference type="SUPFAM" id="SSF47323">
    <property type="entry name" value="Anticodon-binding domain of a subclass of class I aminoacyl-tRNA synthetases"/>
    <property type="match status" value="1"/>
</dbReference>
<evidence type="ECO:0000256" key="3">
    <source>
        <dbReference type="ARBA" id="ARBA00011245"/>
    </source>
</evidence>
<name>A0A4R6Y621_9BURK</name>
<dbReference type="Pfam" id="PF03485">
    <property type="entry name" value="Arg_tRNA_synt_N"/>
    <property type="match status" value="1"/>
</dbReference>
<evidence type="ECO:0000256" key="12">
    <source>
        <dbReference type="RuleBase" id="RU363038"/>
    </source>
</evidence>
<sequence>MLSSIKSSITNSFAQALANIAPDIQPHILLERPRDASHGDVACNMAMQLAKELKTNPRALAQSLIDALPSNPYISSVEIAGPGFMNIRLTNEAKQAVVQVILDNPDTYGESQAHAGEHVMLEFVSANPTGPLHVGHARQAALGDILGNVLSTQGFDVHREFYYNDAGVQIANLALSVQARAKGLGVDDPSFPEGGYRGDYIADIATAFLAKETINAVTATGDIDNLDAIREFAVAYLRNEQDLDLKAFGVEFNHYFLESSLYSNQDVNKTVNRLIEQGHTFEEGGALWLRTTDYGDDKDRVMRKSDGGYTYFVPDVAYHLNKWNRGFTKVINIQGTDHHGTIARVRAGVQAVNLGVAQNYPDYILHKMVMVMKDGAEVKLSKRAGSYVTLRDLVDWTSRDAARFLLISRKADTEFVFDVDLAVSKSDENPVYYVQYAHARICSILEKAELSLQKADATLLAPLTADSEMHLMKIMSEYPDTLAAATNELAPHHIVYYLKDLAGAVHTFCGSKTERVLTDDIALKTARVHLLAAARQLLLNGLKLLGVSAPNRM</sequence>
<dbReference type="Pfam" id="PF00750">
    <property type="entry name" value="tRNA-synt_1d"/>
    <property type="match status" value="1"/>
</dbReference>
<dbReference type="NCBIfam" id="TIGR00456">
    <property type="entry name" value="argS"/>
    <property type="match status" value="1"/>
</dbReference>
<dbReference type="GO" id="GO:0006420">
    <property type="term" value="P:arginyl-tRNA aminoacylation"/>
    <property type="evidence" value="ECO:0007669"/>
    <property type="project" value="UniProtKB-UniRule"/>
</dbReference>
<dbReference type="Proteomes" id="UP000294480">
    <property type="component" value="Unassembled WGS sequence"/>
</dbReference>
<dbReference type="FunFam" id="1.10.730.10:FF:000008">
    <property type="entry name" value="Arginine--tRNA ligase"/>
    <property type="match status" value="1"/>
</dbReference>
<evidence type="ECO:0000259" key="13">
    <source>
        <dbReference type="SMART" id="SM00836"/>
    </source>
</evidence>
<dbReference type="Pfam" id="PF05746">
    <property type="entry name" value="DALR_1"/>
    <property type="match status" value="1"/>
</dbReference>
<evidence type="ECO:0000256" key="10">
    <source>
        <dbReference type="ARBA" id="ARBA00049339"/>
    </source>
</evidence>
<dbReference type="PRINTS" id="PR01038">
    <property type="entry name" value="TRNASYNTHARG"/>
</dbReference>
<evidence type="ECO:0000256" key="8">
    <source>
        <dbReference type="ARBA" id="ARBA00022917"/>
    </source>
</evidence>
<dbReference type="InterPro" id="IPR035684">
    <property type="entry name" value="ArgRS_core"/>
</dbReference>
<dbReference type="FunFam" id="3.30.1360.70:FF:000003">
    <property type="entry name" value="Arginine--tRNA ligase"/>
    <property type="match status" value="1"/>
</dbReference>
<proteinExistence type="inferred from homology"/>
<dbReference type="GO" id="GO:0005737">
    <property type="term" value="C:cytoplasm"/>
    <property type="evidence" value="ECO:0007669"/>
    <property type="project" value="UniProtKB-SubCell"/>
</dbReference>
<feature type="domain" description="DALR anticodon binding" evidence="13">
    <location>
        <begin position="434"/>
        <end position="553"/>
    </location>
</feature>
<keyword evidence="9 11" id="KW-0030">Aminoacyl-tRNA synthetase</keyword>
<dbReference type="SMART" id="SM01016">
    <property type="entry name" value="Arg_tRNA_synt_N"/>
    <property type="match status" value="1"/>
</dbReference>
<organism evidence="15 16">
    <name type="scientific">Hydromonas duriensis</name>
    <dbReference type="NCBI Taxonomy" id="1527608"/>
    <lineage>
        <taxon>Bacteria</taxon>
        <taxon>Pseudomonadati</taxon>
        <taxon>Pseudomonadota</taxon>
        <taxon>Betaproteobacteria</taxon>
        <taxon>Burkholderiales</taxon>
        <taxon>Burkholderiaceae</taxon>
        <taxon>Hydromonas</taxon>
    </lineage>
</organism>
<feature type="short sequence motif" description="'HIGH' region" evidence="11">
    <location>
        <begin position="126"/>
        <end position="136"/>
    </location>
</feature>
<accession>A0A4R6Y621</accession>
<dbReference type="InterPro" id="IPR001412">
    <property type="entry name" value="aa-tRNA-synth_I_CS"/>
</dbReference>
<dbReference type="SUPFAM" id="SSF55190">
    <property type="entry name" value="Arginyl-tRNA synthetase (ArgRS), N-terminal 'additional' domain"/>
    <property type="match status" value="1"/>
</dbReference>
<protein>
    <recommendedName>
        <fullName evidence="11">Arginine--tRNA ligase</fullName>
        <ecNumber evidence="11">6.1.1.19</ecNumber>
    </recommendedName>
    <alternativeName>
        <fullName evidence="11">Arginyl-tRNA synthetase</fullName>
        <shortName evidence="11">ArgRS</shortName>
    </alternativeName>
</protein>
<dbReference type="PANTHER" id="PTHR11956">
    <property type="entry name" value="ARGINYL-TRNA SYNTHETASE"/>
    <property type="match status" value="1"/>
</dbReference>
<dbReference type="EC" id="6.1.1.19" evidence="11"/>
<comment type="caution">
    <text evidence="15">The sequence shown here is derived from an EMBL/GenBank/DDBJ whole genome shotgun (WGS) entry which is preliminary data.</text>
</comment>
<dbReference type="SUPFAM" id="SSF52374">
    <property type="entry name" value="Nucleotidylyl transferase"/>
    <property type="match status" value="1"/>
</dbReference>
<evidence type="ECO:0000256" key="9">
    <source>
        <dbReference type="ARBA" id="ARBA00023146"/>
    </source>
</evidence>
<keyword evidence="8 11" id="KW-0648">Protein biosynthesis</keyword>
<dbReference type="Gene3D" id="1.10.730.10">
    <property type="entry name" value="Isoleucyl-tRNA Synthetase, Domain 1"/>
    <property type="match status" value="1"/>
</dbReference>
<dbReference type="InterPro" id="IPR005148">
    <property type="entry name" value="Arg-tRNA-synth_N"/>
</dbReference>
<feature type="domain" description="Arginyl tRNA synthetase N-terminal" evidence="14">
    <location>
        <begin position="7"/>
        <end position="89"/>
    </location>
</feature>
<comment type="similarity">
    <text evidence="2 11 12">Belongs to the class-I aminoacyl-tRNA synthetase family.</text>
</comment>